<evidence type="ECO:0000313" key="4">
    <source>
        <dbReference type="Proteomes" id="UP000761534"/>
    </source>
</evidence>
<dbReference type="VEuPathDB" id="FungiDB:TRICI_003799"/>
<name>A0A642V2Y2_9ASCO</name>
<feature type="domain" description="Manganese/iron superoxide dismutase C-terminal" evidence="2">
    <location>
        <begin position="129"/>
        <end position="186"/>
    </location>
</feature>
<reference evidence="3" key="1">
    <citation type="journal article" date="2019" name="G3 (Bethesda)">
        <title>Genome Assemblies of Two Rare Opportunistic Yeast Pathogens: Diutina rugosa (syn. Candida rugosa) and Trichomonascus ciferrii (syn. Candida ciferrii).</title>
        <authorList>
            <person name="Mixao V."/>
            <person name="Saus E."/>
            <person name="Hansen A.P."/>
            <person name="Lass-Florl C."/>
            <person name="Gabaldon T."/>
        </authorList>
    </citation>
    <scope>NUCLEOTIDE SEQUENCE</scope>
    <source>
        <strain evidence="3">CBS 4856</strain>
    </source>
</reference>
<evidence type="ECO:0000259" key="2">
    <source>
        <dbReference type="Pfam" id="PF02777"/>
    </source>
</evidence>
<keyword evidence="4" id="KW-1185">Reference proteome</keyword>
<dbReference type="OrthoDB" id="275227at2759"/>
<dbReference type="InterPro" id="IPR019832">
    <property type="entry name" value="Mn/Fe_SOD_C"/>
</dbReference>
<accession>A0A642V2Y2</accession>
<dbReference type="Gene3D" id="3.55.40.20">
    <property type="entry name" value="Iron/manganese superoxide dismutase, C-terminal domain"/>
    <property type="match status" value="1"/>
</dbReference>
<dbReference type="GO" id="GO:0005737">
    <property type="term" value="C:cytoplasm"/>
    <property type="evidence" value="ECO:0007669"/>
    <property type="project" value="TreeGrafter"/>
</dbReference>
<dbReference type="EMBL" id="SWFS01000282">
    <property type="protein sequence ID" value="KAA8911512.1"/>
    <property type="molecule type" value="Genomic_DNA"/>
</dbReference>
<dbReference type="GO" id="GO:0004784">
    <property type="term" value="F:superoxide dismutase activity"/>
    <property type="evidence" value="ECO:0007669"/>
    <property type="project" value="InterPro"/>
</dbReference>
<dbReference type="InterPro" id="IPR036314">
    <property type="entry name" value="SOD_C_sf"/>
</dbReference>
<comment type="caution">
    <text evidence="3">The sequence shown here is derived from an EMBL/GenBank/DDBJ whole genome shotgun (WGS) entry which is preliminary data.</text>
</comment>
<dbReference type="SUPFAM" id="SSF54719">
    <property type="entry name" value="Fe,Mn superoxide dismutase (SOD), C-terminal domain"/>
    <property type="match status" value="1"/>
</dbReference>
<dbReference type="GO" id="GO:0046872">
    <property type="term" value="F:metal ion binding"/>
    <property type="evidence" value="ECO:0007669"/>
    <property type="project" value="InterPro"/>
</dbReference>
<dbReference type="PANTHER" id="PTHR43595">
    <property type="entry name" value="37S RIBOSOMAL PROTEIN S26, MITOCHONDRIAL"/>
    <property type="match status" value="1"/>
</dbReference>
<proteinExistence type="predicted"/>
<dbReference type="Pfam" id="PF02777">
    <property type="entry name" value="Sod_Fe_C"/>
    <property type="match status" value="2"/>
</dbReference>
<dbReference type="AlphaFoldDB" id="A0A642V2Y2"/>
<dbReference type="PANTHER" id="PTHR43595:SF2">
    <property type="entry name" value="SMALL RIBOSOMAL SUBUNIT PROTEIN MS42"/>
    <property type="match status" value="1"/>
</dbReference>
<feature type="domain" description="Manganese/iron superoxide dismutase C-terminal" evidence="2">
    <location>
        <begin position="220"/>
        <end position="264"/>
    </location>
</feature>
<organism evidence="3 4">
    <name type="scientific">Trichomonascus ciferrii</name>
    <dbReference type="NCBI Taxonomy" id="44093"/>
    <lineage>
        <taxon>Eukaryota</taxon>
        <taxon>Fungi</taxon>
        <taxon>Dikarya</taxon>
        <taxon>Ascomycota</taxon>
        <taxon>Saccharomycotina</taxon>
        <taxon>Dipodascomycetes</taxon>
        <taxon>Dipodascales</taxon>
        <taxon>Trichomonascaceae</taxon>
        <taxon>Trichomonascus</taxon>
        <taxon>Trichomonascus ciferrii complex</taxon>
    </lineage>
</organism>
<gene>
    <name evidence="3" type="ORF">TRICI_003799</name>
</gene>
<dbReference type="Proteomes" id="UP000761534">
    <property type="component" value="Unassembled WGS sequence"/>
</dbReference>
<protein>
    <recommendedName>
        <fullName evidence="2">Manganese/iron superoxide dismutase C-terminal domain-containing protein</fullName>
    </recommendedName>
</protein>
<comment type="function">
    <text evidence="1">Component of the mitochondrial ribosome (mitoribosome), a dedicated translation machinery responsible for the synthesis of mitochondrial genome-encoded proteins, including at least some of the essential transmembrane subunits of the mitochondrial respiratory chain. The mitoribosomes are attached to the mitochondrial inner membrane and translation products are cotranslationally integrated into the membrane.</text>
</comment>
<dbReference type="SUPFAM" id="SSF46609">
    <property type="entry name" value="Fe,Mn superoxide dismutase (SOD), N-terminal domain"/>
    <property type="match status" value="1"/>
</dbReference>
<dbReference type="InterPro" id="IPR036324">
    <property type="entry name" value="Mn/Fe_SOD_N_sf"/>
</dbReference>
<sequence length="270" mass="29750">MPCSKLNHYPNLGEADPGGLGACPQKTTTGLGFQGLGSGSLGWREGIKGLYSAQGFNIAWTEYQKHLVDRLTELTIETENETRPPLHIVMNTAQKSDQAHVFNFASQALNNHLFFEALTEPETNRTQPSPALARKIDQQFGSLDALRQELLLQADTLLGHGWVFLVENADKSLSIQASYNAGTPYDVSRAQMYDLNGGAVTNETLSALEDIQAITAEGEKNFVVPLLALNVWEHAYIPDYSVAGRADYLEKLWSSINWDVVSSRYFAGDL</sequence>
<evidence type="ECO:0000313" key="3">
    <source>
        <dbReference type="EMBL" id="KAA8911512.1"/>
    </source>
</evidence>
<evidence type="ECO:0000256" key="1">
    <source>
        <dbReference type="ARBA" id="ARBA00037226"/>
    </source>
</evidence>